<keyword evidence="4" id="KW-0158">Chromosome</keyword>
<dbReference type="Pfam" id="PF09011">
    <property type="entry name" value="HMG_box_2"/>
    <property type="match status" value="1"/>
</dbReference>
<evidence type="ECO:0000256" key="7">
    <source>
        <dbReference type="ARBA" id="ARBA00023242"/>
    </source>
</evidence>
<keyword evidence="6 8" id="KW-0238">DNA-binding</keyword>
<dbReference type="SUPFAM" id="SSF47095">
    <property type="entry name" value="HMG-box"/>
    <property type="match status" value="2"/>
</dbReference>
<dbReference type="STRING" id="195883.A0A482XKM4"/>
<comment type="caution">
    <text evidence="11">The sequence shown here is derived from an EMBL/GenBank/DDBJ whole genome shotgun (WGS) entry which is preliminary data.</text>
</comment>
<dbReference type="PANTHER" id="PTHR48112">
    <property type="entry name" value="HIGH MOBILITY GROUP PROTEIN DSP1"/>
    <property type="match status" value="1"/>
</dbReference>
<organism evidence="11 12">
    <name type="scientific">Laodelphax striatellus</name>
    <name type="common">Small brown planthopper</name>
    <name type="synonym">Delphax striatella</name>
    <dbReference type="NCBI Taxonomy" id="195883"/>
    <lineage>
        <taxon>Eukaryota</taxon>
        <taxon>Metazoa</taxon>
        <taxon>Ecdysozoa</taxon>
        <taxon>Arthropoda</taxon>
        <taxon>Hexapoda</taxon>
        <taxon>Insecta</taxon>
        <taxon>Pterygota</taxon>
        <taxon>Neoptera</taxon>
        <taxon>Paraneoptera</taxon>
        <taxon>Hemiptera</taxon>
        <taxon>Auchenorrhyncha</taxon>
        <taxon>Fulgoroidea</taxon>
        <taxon>Delphacidae</taxon>
        <taxon>Criomorphinae</taxon>
        <taxon>Laodelphax</taxon>
    </lineage>
</organism>
<dbReference type="GO" id="GO:0003677">
    <property type="term" value="F:DNA binding"/>
    <property type="evidence" value="ECO:0007669"/>
    <property type="project" value="UniProtKB-UniRule"/>
</dbReference>
<dbReference type="InterPro" id="IPR017967">
    <property type="entry name" value="HMG_boxA_CS"/>
</dbReference>
<feature type="domain" description="HMG box" evidence="10">
    <location>
        <begin position="106"/>
        <end position="174"/>
    </location>
</feature>
<dbReference type="PANTHER" id="PTHR48112:SF32">
    <property type="entry name" value="HIGH MOBILITY GROUP PROTEIN B3"/>
    <property type="match status" value="1"/>
</dbReference>
<proteinExistence type="inferred from homology"/>
<evidence type="ECO:0000256" key="4">
    <source>
        <dbReference type="ARBA" id="ARBA00022454"/>
    </source>
</evidence>
<keyword evidence="12" id="KW-1185">Reference proteome</keyword>
<evidence type="ECO:0000256" key="1">
    <source>
        <dbReference type="ARBA" id="ARBA00004123"/>
    </source>
</evidence>
<feature type="DNA-binding region" description="HMG box" evidence="8">
    <location>
        <begin position="15"/>
        <end position="85"/>
    </location>
</feature>
<evidence type="ECO:0000259" key="10">
    <source>
        <dbReference type="PROSITE" id="PS50118"/>
    </source>
</evidence>
<sequence>NRSRMPRVAKADAKPRGRMTAYAFFVQICREEHKKKHPEENVVFAEFSKKCAERWKTMSDKEKKRFHEMADKDKKRYDTEMQSYVPPKGEKVRGKKRKHTKDPNAPKRSLSAFFWFCNDERGKVKAANPLYGVGDIAKELGRRWAMADSTMKSKYDAMAEKDKARYEREMTEYKNKGKLPMMTPQNMTIMPKKDEEMDEDEDEEEEEEDGDE</sequence>
<feature type="region of interest" description="Disordered" evidence="9">
    <location>
        <begin position="172"/>
        <end position="212"/>
    </location>
</feature>
<dbReference type="PROSITE" id="PS00353">
    <property type="entry name" value="HMG_BOX_1"/>
    <property type="match status" value="1"/>
</dbReference>
<feature type="domain" description="HMG box" evidence="10">
    <location>
        <begin position="15"/>
        <end position="85"/>
    </location>
</feature>
<dbReference type="Gene3D" id="1.10.30.10">
    <property type="entry name" value="High mobility group box domain"/>
    <property type="match status" value="2"/>
</dbReference>
<dbReference type="InterPro" id="IPR036910">
    <property type="entry name" value="HMG_box_dom_sf"/>
</dbReference>
<feature type="DNA-binding region" description="HMG box" evidence="8">
    <location>
        <begin position="106"/>
        <end position="174"/>
    </location>
</feature>
<dbReference type="FunFam" id="1.10.30.10:FF:000013">
    <property type="entry name" value="High mobility group protein B3"/>
    <property type="match status" value="1"/>
</dbReference>
<feature type="region of interest" description="Disordered" evidence="9">
    <location>
        <begin position="81"/>
        <end position="105"/>
    </location>
</feature>
<evidence type="ECO:0000256" key="6">
    <source>
        <dbReference type="ARBA" id="ARBA00023125"/>
    </source>
</evidence>
<dbReference type="Proteomes" id="UP000291343">
    <property type="component" value="Unassembled WGS sequence"/>
</dbReference>
<dbReference type="SMR" id="A0A482XKM4"/>
<dbReference type="InterPro" id="IPR050342">
    <property type="entry name" value="HMGB"/>
</dbReference>
<dbReference type="GO" id="GO:0005634">
    <property type="term" value="C:nucleus"/>
    <property type="evidence" value="ECO:0007669"/>
    <property type="project" value="UniProtKB-SubCell"/>
</dbReference>
<keyword evidence="7 8" id="KW-0539">Nucleus</keyword>
<dbReference type="FunFam" id="1.10.30.10:FF:000016">
    <property type="entry name" value="FACT complex subunit SSRP1"/>
    <property type="match status" value="1"/>
</dbReference>
<feature type="non-terminal residue" evidence="11">
    <location>
        <position position="1"/>
    </location>
</feature>
<reference evidence="11 12" key="1">
    <citation type="journal article" date="2017" name="Gigascience">
        <title>Genome sequence of the small brown planthopper, Laodelphax striatellus.</title>
        <authorList>
            <person name="Zhu J."/>
            <person name="Jiang F."/>
            <person name="Wang X."/>
            <person name="Yang P."/>
            <person name="Bao Y."/>
            <person name="Zhao W."/>
            <person name="Wang W."/>
            <person name="Lu H."/>
            <person name="Wang Q."/>
            <person name="Cui N."/>
            <person name="Li J."/>
            <person name="Chen X."/>
            <person name="Luo L."/>
            <person name="Yu J."/>
            <person name="Kang L."/>
            <person name="Cui F."/>
        </authorList>
    </citation>
    <scope>NUCLEOTIDE SEQUENCE [LARGE SCALE GENOMIC DNA]</scope>
    <source>
        <strain evidence="11">Lst14</strain>
    </source>
</reference>
<evidence type="ECO:0000313" key="12">
    <source>
        <dbReference type="Proteomes" id="UP000291343"/>
    </source>
</evidence>
<dbReference type="Pfam" id="PF00505">
    <property type="entry name" value="HMG_box"/>
    <property type="match status" value="1"/>
</dbReference>
<evidence type="ECO:0000256" key="2">
    <source>
        <dbReference type="ARBA" id="ARBA00004286"/>
    </source>
</evidence>
<dbReference type="InterPro" id="IPR009071">
    <property type="entry name" value="HMG_box_dom"/>
</dbReference>
<evidence type="ECO:0000256" key="3">
    <source>
        <dbReference type="ARBA" id="ARBA00008774"/>
    </source>
</evidence>
<evidence type="ECO:0000256" key="8">
    <source>
        <dbReference type="PROSITE-ProRule" id="PRU00267"/>
    </source>
</evidence>
<evidence type="ECO:0000313" key="11">
    <source>
        <dbReference type="EMBL" id="RZF45821.1"/>
    </source>
</evidence>
<keyword evidence="5" id="KW-0677">Repeat</keyword>
<comment type="subcellular location">
    <subcellularLocation>
        <location evidence="2">Chromosome</location>
    </subcellularLocation>
    <subcellularLocation>
        <location evidence="1">Nucleus</location>
    </subcellularLocation>
</comment>
<accession>A0A482XKM4</accession>
<evidence type="ECO:0000256" key="5">
    <source>
        <dbReference type="ARBA" id="ARBA00022737"/>
    </source>
</evidence>
<protein>
    <recommendedName>
        <fullName evidence="10">HMG box domain-containing protein</fullName>
    </recommendedName>
</protein>
<dbReference type="CDD" id="cd21978">
    <property type="entry name" value="HMG-box_HMGB_rpt1"/>
    <property type="match status" value="1"/>
</dbReference>
<feature type="compositionally biased region" description="Acidic residues" evidence="9">
    <location>
        <begin position="196"/>
        <end position="212"/>
    </location>
</feature>
<dbReference type="PROSITE" id="PS50118">
    <property type="entry name" value="HMG_BOX_2"/>
    <property type="match status" value="2"/>
</dbReference>
<dbReference type="PRINTS" id="PR00886">
    <property type="entry name" value="HIGHMOBLTY12"/>
</dbReference>
<evidence type="ECO:0000256" key="9">
    <source>
        <dbReference type="SAM" id="MobiDB-lite"/>
    </source>
</evidence>
<dbReference type="InParanoid" id="A0A482XKM4"/>
<dbReference type="SMART" id="SM00398">
    <property type="entry name" value="HMG"/>
    <property type="match status" value="2"/>
</dbReference>
<name>A0A482XKM4_LAOST</name>
<gene>
    <name evidence="11" type="ORF">LSTR_LSTR011780</name>
</gene>
<comment type="similarity">
    <text evidence="3">Belongs to the HMGB family.</text>
</comment>
<dbReference type="EMBL" id="QKKF02007964">
    <property type="protein sequence ID" value="RZF45821.1"/>
    <property type="molecule type" value="Genomic_DNA"/>
</dbReference>
<dbReference type="AlphaFoldDB" id="A0A482XKM4"/>
<dbReference type="OrthoDB" id="1919336at2759"/>
<dbReference type="GO" id="GO:0005694">
    <property type="term" value="C:chromosome"/>
    <property type="evidence" value="ECO:0007669"/>
    <property type="project" value="UniProtKB-SubCell"/>
</dbReference>